<evidence type="ECO:0000256" key="6">
    <source>
        <dbReference type="ARBA" id="ARBA00048782"/>
    </source>
</evidence>
<comment type="function">
    <text evidence="3 8">Has an important function as a repair enzyme for proteins that have been inactivated by oxidation. Catalyzes the reversible oxidation-reduction of methionine sulfoxide in proteins to methionine.</text>
</comment>
<comment type="catalytic activity">
    <reaction evidence="4 8">
        <text>L-methionyl-[protein] + [thioredoxin]-disulfide + H2O = L-methionyl-(S)-S-oxide-[protein] + [thioredoxin]-dithiol</text>
        <dbReference type="Rhea" id="RHEA:14217"/>
        <dbReference type="Rhea" id="RHEA-COMP:10698"/>
        <dbReference type="Rhea" id="RHEA-COMP:10700"/>
        <dbReference type="Rhea" id="RHEA-COMP:12313"/>
        <dbReference type="Rhea" id="RHEA-COMP:12315"/>
        <dbReference type="ChEBI" id="CHEBI:15377"/>
        <dbReference type="ChEBI" id="CHEBI:16044"/>
        <dbReference type="ChEBI" id="CHEBI:29950"/>
        <dbReference type="ChEBI" id="CHEBI:44120"/>
        <dbReference type="ChEBI" id="CHEBI:50058"/>
        <dbReference type="EC" id="1.8.4.11"/>
    </reaction>
</comment>
<comment type="similarity">
    <text evidence="8">Belongs to the MsrA Met sulfoxide reductase family.</text>
</comment>
<reference evidence="11" key="1">
    <citation type="submission" date="2017-06" db="EMBL/GenBank/DDBJ databases">
        <title>Capnocytophaga spp. assemblies.</title>
        <authorList>
            <person name="Gulvik C.A."/>
        </authorList>
    </citation>
    <scope>NUCLEOTIDE SEQUENCE [LARGE SCALE GENOMIC DNA]</scope>
    <source>
        <strain evidence="11">H2177</strain>
    </source>
</reference>
<evidence type="ECO:0000256" key="8">
    <source>
        <dbReference type="HAMAP-Rule" id="MF_01401"/>
    </source>
</evidence>
<evidence type="ECO:0000259" key="9">
    <source>
        <dbReference type="PROSITE" id="PS51790"/>
    </source>
</evidence>
<dbReference type="Pfam" id="PF01625">
    <property type="entry name" value="PMSR"/>
    <property type="match status" value="1"/>
</dbReference>
<evidence type="ECO:0000256" key="3">
    <source>
        <dbReference type="ARBA" id="ARBA00024679"/>
    </source>
</evidence>
<comment type="similarity">
    <text evidence="7">Belongs to the MsrB Met sulfoxide reductase family.</text>
</comment>
<dbReference type="GO" id="GO:0034599">
    <property type="term" value="P:cellular response to oxidative stress"/>
    <property type="evidence" value="ECO:0007669"/>
    <property type="project" value="TreeGrafter"/>
</dbReference>
<evidence type="ECO:0000256" key="1">
    <source>
        <dbReference type="ARBA" id="ARBA00023002"/>
    </source>
</evidence>
<dbReference type="NCBIfam" id="TIGR00401">
    <property type="entry name" value="msrA"/>
    <property type="match status" value="1"/>
</dbReference>
<feature type="active site" description="Nucleophile" evidence="7">
    <location>
        <position position="343"/>
    </location>
</feature>
<dbReference type="HAMAP" id="MF_01401">
    <property type="entry name" value="MsrA"/>
    <property type="match status" value="1"/>
</dbReference>
<dbReference type="EC" id="1.8.4.12" evidence="7"/>
<dbReference type="SUPFAM" id="SSF51316">
    <property type="entry name" value="Mss4-like"/>
    <property type="match status" value="1"/>
</dbReference>
<dbReference type="InterPro" id="IPR002569">
    <property type="entry name" value="Met_Sox_Rdtase_MsrA_dom"/>
</dbReference>
<feature type="domain" description="MsrB" evidence="9">
    <location>
        <begin position="231"/>
        <end position="354"/>
    </location>
</feature>
<dbReference type="KEGG" id="csto:CGC58_01900"/>
<dbReference type="Pfam" id="PF01641">
    <property type="entry name" value="SelR"/>
    <property type="match status" value="1"/>
</dbReference>
<organism evidence="10 11">
    <name type="scientific">Capnocytophaga stomatis</name>
    <dbReference type="NCBI Taxonomy" id="1848904"/>
    <lineage>
        <taxon>Bacteria</taxon>
        <taxon>Pseudomonadati</taxon>
        <taxon>Bacteroidota</taxon>
        <taxon>Flavobacteriia</taxon>
        <taxon>Flavobacteriales</taxon>
        <taxon>Flavobacteriaceae</taxon>
        <taxon>Capnocytophaga</taxon>
    </lineage>
</organism>
<proteinExistence type="inferred from homology"/>
<dbReference type="InterPro" id="IPR002579">
    <property type="entry name" value="Met_Sox_Rdtase_MsrB_dom"/>
</dbReference>
<dbReference type="GO" id="GO:0033743">
    <property type="term" value="F:peptide-methionine (R)-S-oxide reductase activity"/>
    <property type="evidence" value="ECO:0007669"/>
    <property type="project" value="UniProtKB-UniRule"/>
</dbReference>
<dbReference type="OrthoDB" id="4174719at2"/>
<dbReference type="InterPro" id="IPR011057">
    <property type="entry name" value="Mss4-like_sf"/>
</dbReference>
<dbReference type="EMBL" id="CP022387">
    <property type="protein sequence ID" value="ATA88597.1"/>
    <property type="molecule type" value="Genomic_DNA"/>
</dbReference>
<dbReference type="PANTHER" id="PTHR42799:SF2">
    <property type="entry name" value="MITOCHONDRIAL PEPTIDE METHIONINE SULFOXIDE REDUCTASE"/>
    <property type="match status" value="1"/>
</dbReference>
<dbReference type="EC" id="1.8.4.11" evidence="8"/>
<gene>
    <name evidence="7" type="primary">msrB</name>
    <name evidence="8" type="synonym">msrA</name>
    <name evidence="10" type="ORF">CGC58_01900</name>
</gene>
<evidence type="ECO:0000256" key="4">
    <source>
        <dbReference type="ARBA" id="ARBA00047806"/>
    </source>
</evidence>
<dbReference type="InterPro" id="IPR036509">
    <property type="entry name" value="Met_Sox_Rdtase_MsrA_sf"/>
</dbReference>
<comment type="catalytic activity">
    <reaction evidence="5 7">
        <text>L-methionyl-[protein] + [thioredoxin]-disulfide + H2O = L-methionyl-(R)-S-oxide-[protein] + [thioredoxin]-dithiol</text>
        <dbReference type="Rhea" id="RHEA:24164"/>
        <dbReference type="Rhea" id="RHEA-COMP:10698"/>
        <dbReference type="Rhea" id="RHEA-COMP:10700"/>
        <dbReference type="Rhea" id="RHEA-COMP:12313"/>
        <dbReference type="Rhea" id="RHEA-COMP:12314"/>
        <dbReference type="ChEBI" id="CHEBI:15377"/>
        <dbReference type="ChEBI" id="CHEBI:16044"/>
        <dbReference type="ChEBI" id="CHEBI:29950"/>
        <dbReference type="ChEBI" id="CHEBI:45764"/>
        <dbReference type="ChEBI" id="CHEBI:50058"/>
        <dbReference type="EC" id="1.8.4.12"/>
    </reaction>
</comment>
<dbReference type="GO" id="GO:0033744">
    <property type="term" value="F:L-methionine:thioredoxin-disulfide S-oxidoreductase activity"/>
    <property type="evidence" value="ECO:0007669"/>
    <property type="project" value="RHEA"/>
</dbReference>
<dbReference type="SUPFAM" id="SSF55068">
    <property type="entry name" value="Peptide methionine sulfoxide reductase"/>
    <property type="match status" value="1"/>
</dbReference>
<comment type="caution">
    <text evidence="7">Lacks conserved residue(s) required for the propagation of feature annotation.</text>
</comment>
<dbReference type="HAMAP" id="MF_01400">
    <property type="entry name" value="MsrB"/>
    <property type="match status" value="1"/>
</dbReference>
<evidence type="ECO:0000256" key="5">
    <source>
        <dbReference type="ARBA" id="ARBA00048488"/>
    </source>
</evidence>
<evidence type="ECO:0000313" key="10">
    <source>
        <dbReference type="EMBL" id="ATA88597.1"/>
    </source>
</evidence>
<dbReference type="RefSeq" id="WP_095894874.1">
    <property type="nucleotide sequence ID" value="NZ_BOPJ01000002.1"/>
</dbReference>
<dbReference type="NCBIfam" id="TIGR00357">
    <property type="entry name" value="peptide-methionine (R)-S-oxide reductase MsrB"/>
    <property type="match status" value="1"/>
</dbReference>
<protein>
    <recommendedName>
        <fullName evidence="7 8">Multifunctional fusion protein</fullName>
    </recommendedName>
    <domain>
        <recommendedName>
            <fullName evidence="8">Peptide methionine sulfoxide reductase MsrA</fullName>
            <shortName evidence="8">Protein-methionine-S-oxide reductase</shortName>
            <ecNumber evidence="8">1.8.4.11</ecNumber>
        </recommendedName>
        <alternativeName>
            <fullName evidence="8">Peptide-methionine (S)-S-oxide reductase</fullName>
            <shortName evidence="8">Peptide Met(O) reductase</shortName>
        </alternativeName>
    </domain>
    <domain>
        <recommendedName>
            <fullName evidence="7">Peptide methionine sulfoxide reductase MsrB</fullName>
            <ecNumber evidence="7">1.8.4.12</ecNumber>
        </recommendedName>
        <alternativeName>
            <fullName evidence="7">Peptide-methionine (R)-S-oxide reductase</fullName>
        </alternativeName>
    </domain>
</protein>
<evidence type="ECO:0000256" key="2">
    <source>
        <dbReference type="ARBA" id="ARBA00023268"/>
    </source>
</evidence>
<name>A0A250FXA4_9FLAO</name>
<dbReference type="Proteomes" id="UP000217348">
    <property type="component" value="Chromosome"/>
</dbReference>
<keyword evidence="2" id="KW-0511">Multifunctional enzyme</keyword>
<dbReference type="GO" id="GO:0005737">
    <property type="term" value="C:cytoplasm"/>
    <property type="evidence" value="ECO:0007669"/>
    <property type="project" value="TreeGrafter"/>
</dbReference>
<dbReference type="PROSITE" id="PS51790">
    <property type="entry name" value="MSRB"/>
    <property type="match status" value="1"/>
</dbReference>
<feature type="active site" evidence="8">
    <location>
        <position position="60"/>
    </location>
</feature>
<accession>A0A250FXA4</accession>
<keyword evidence="1 7" id="KW-0560">Oxidoreductase</keyword>
<dbReference type="InterPro" id="IPR050162">
    <property type="entry name" value="MsrA_MetSO_reductase"/>
</dbReference>
<dbReference type="GO" id="GO:0008113">
    <property type="term" value="F:peptide-methionine (S)-S-oxide reductase activity"/>
    <property type="evidence" value="ECO:0007669"/>
    <property type="project" value="UniProtKB-UniRule"/>
</dbReference>
<dbReference type="FunFam" id="2.170.150.20:FF:000003">
    <property type="entry name" value="Peptide methionine sulfoxide reductase MsrB"/>
    <property type="match status" value="1"/>
</dbReference>
<sequence>MKNITTFMAVLPMMILLTSQCKTSKESMKMQESGMKMQNMEMKTTNNKKNMKEIYFAGGCFWGTEHFFKQIRGVVATQVGYANGNTQKPSYEEVYTDKTGFTEAVKVVYNPKEVDLQLLLDLFYETIDPTSLNKQGNDIGTRYRTGIYTIDDSDRKMIEKSLNELASKYNQPIVVENLPLKNFYDAEEYHQNYLDKNPDGYCHINPKLFQIAKNANPMPQANEKSYEKPTDEVLRSKLTEIQYDVTQKNATERPFDNEYWDEFREGIYVDITTGEPLFISTDKFESGCGWPSFSKPIDKKLIAEKIDKSHGMTRVEVRSKTGDAHLGHVFTDGPSDKGGLRYCINSASLRFIPKEEMKKEGYGDYLKLLK</sequence>
<dbReference type="Gene3D" id="3.30.1060.10">
    <property type="entry name" value="Peptide methionine sulphoxide reductase MsrA"/>
    <property type="match status" value="1"/>
</dbReference>
<dbReference type="AlphaFoldDB" id="A0A250FXA4"/>
<dbReference type="PANTHER" id="PTHR42799">
    <property type="entry name" value="MITOCHONDRIAL PEPTIDE METHIONINE SULFOXIDE REDUCTASE"/>
    <property type="match status" value="1"/>
</dbReference>
<dbReference type="Gene3D" id="2.170.150.20">
    <property type="entry name" value="Peptide methionine sulfoxide reductase"/>
    <property type="match status" value="1"/>
</dbReference>
<evidence type="ECO:0000256" key="7">
    <source>
        <dbReference type="HAMAP-Rule" id="MF_01400"/>
    </source>
</evidence>
<evidence type="ECO:0000313" key="11">
    <source>
        <dbReference type="Proteomes" id="UP000217348"/>
    </source>
</evidence>
<comment type="catalytic activity">
    <reaction evidence="6 8">
        <text>[thioredoxin]-disulfide + L-methionine + H2O = L-methionine (S)-S-oxide + [thioredoxin]-dithiol</text>
        <dbReference type="Rhea" id="RHEA:19993"/>
        <dbReference type="Rhea" id="RHEA-COMP:10698"/>
        <dbReference type="Rhea" id="RHEA-COMP:10700"/>
        <dbReference type="ChEBI" id="CHEBI:15377"/>
        <dbReference type="ChEBI" id="CHEBI:29950"/>
        <dbReference type="ChEBI" id="CHEBI:50058"/>
        <dbReference type="ChEBI" id="CHEBI:57844"/>
        <dbReference type="ChEBI" id="CHEBI:58772"/>
        <dbReference type="EC" id="1.8.4.11"/>
    </reaction>
</comment>